<accession>A0A813F307</accession>
<feature type="chain" id="PRO_5032446936" description="Ion transport domain-containing protein" evidence="13">
    <location>
        <begin position="17"/>
        <end position="155"/>
    </location>
</feature>
<dbReference type="PANTHER" id="PTHR11537">
    <property type="entry name" value="VOLTAGE-GATED POTASSIUM CHANNEL"/>
    <property type="match status" value="1"/>
</dbReference>
<keyword evidence="8 12" id="KW-1133">Transmembrane helix</keyword>
<sequence>VFTMAFTVEILLRAFSASCLRSYLTNCANVVDIVATSPWYAELLLKHMAPAGISQEAVSEMAGSLRTLRVVRLVRMVRLLRVLRLAKAARHSETLTTVLASLGESLQGAYVLVALVGMGALLGATAIYAVESDNHHGGFRSIPAALWWSMATITT</sequence>
<evidence type="ECO:0000256" key="9">
    <source>
        <dbReference type="ARBA" id="ARBA00023065"/>
    </source>
</evidence>
<dbReference type="PRINTS" id="PR00169">
    <property type="entry name" value="KCHANNEL"/>
</dbReference>
<evidence type="ECO:0000256" key="11">
    <source>
        <dbReference type="ARBA" id="ARBA00023303"/>
    </source>
</evidence>
<keyword evidence="3" id="KW-0633">Potassium transport</keyword>
<evidence type="ECO:0000256" key="12">
    <source>
        <dbReference type="SAM" id="Phobius"/>
    </source>
</evidence>
<feature type="non-terminal residue" evidence="15">
    <location>
        <position position="1"/>
    </location>
</feature>
<organism evidence="15 16">
    <name type="scientific">Polarella glacialis</name>
    <name type="common">Dinoflagellate</name>
    <dbReference type="NCBI Taxonomy" id="89957"/>
    <lineage>
        <taxon>Eukaryota</taxon>
        <taxon>Sar</taxon>
        <taxon>Alveolata</taxon>
        <taxon>Dinophyceae</taxon>
        <taxon>Suessiales</taxon>
        <taxon>Suessiaceae</taxon>
        <taxon>Polarella</taxon>
    </lineage>
</organism>
<dbReference type="Proteomes" id="UP000654075">
    <property type="component" value="Unassembled WGS sequence"/>
</dbReference>
<dbReference type="AlphaFoldDB" id="A0A813F307"/>
<comment type="subcellular location">
    <subcellularLocation>
        <location evidence="1">Membrane</location>
        <topology evidence="1">Multi-pass membrane protein</topology>
    </subcellularLocation>
</comment>
<dbReference type="InterPro" id="IPR027359">
    <property type="entry name" value="Volt_channel_dom_sf"/>
</dbReference>
<reference evidence="15" key="1">
    <citation type="submission" date="2021-02" db="EMBL/GenBank/DDBJ databases">
        <authorList>
            <person name="Dougan E. K."/>
            <person name="Rhodes N."/>
            <person name="Thang M."/>
            <person name="Chan C."/>
        </authorList>
    </citation>
    <scope>NUCLEOTIDE SEQUENCE</scope>
</reference>
<dbReference type="PANTHER" id="PTHR11537:SF254">
    <property type="entry name" value="POTASSIUM VOLTAGE-GATED CHANNEL PROTEIN SHAB"/>
    <property type="match status" value="1"/>
</dbReference>
<keyword evidence="4 12" id="KW-0812">Transmembrane</keyword>
<evidence type="ECO:0000313" key="16">
    <source>
        <dbReference type="Proteomes" id="UP000654075"/>
    </source>
</evidence>
<evidence type="ECO:0000256" key="2">
    <source>
        <dbReference type="ARBA" id="ARBA00022448"/>
    </source>
</evidence>
<dbReference type="SUPFAM" id="SSF81324">
    <property type="entry name" value="Voltage-gated potassium channels"/>
    <property type="match status" value="1"/>
</dbReference>
<dbReference type="GO" id="GO:0008076">
    <property type="term" value="C:voltage-gated potassium channel complex"/>
    <property type="evidence" value="ECO:0007669"/>
    <property type="project" value="InterPro"/>
</dbReference>
<feature type="non-terminal residue" evidence="15">
    <location>
        <position position="155"/>
    </location>
</feature>
<evidence type="ECO:0000256" key="8">
    <source>
        <dbReference type="ARBA" id="ARBA00022989"/>
    </source>
</evidence>
<protein>
    <recommendedName>
        <fullName evidence="14">Ion transport domain-containing protein</fullName>
    </recommendedName>
</protein>
<dbReference type="OrthoDB" id="433309at2759"/>
<keyword evidence="9" id="KW-0406">Ion transport</keyword>
<keyword evidence="11" id="KW-0407">Ion channel</keyword>
<evidence type="ECO:0000256" key="13">
    <source>
        <dbReference type="SAM" id="SignalP"/>
    </source>
</evidence>
<dbReference type="InterPro" id="IPR028325">
    <property type="entry name" value="VG_K_chnl"/>
</dbReference>
<dbReference type="Gene3D" id="1.20.120.350">
    <property type="entry name" value="Voltage-gated potassium channels. Chain C"/>
    <property type="match status" value="1"/>
</dbReference>
<keyword evidence="2" id="KW-0813">Transport</keyword>
<keyword evidence="5" id="KW-0631">Potassium channel</keyword>
<gene>
    <name evidence="15" type="ORF">PGLA1383_LOCUS25051</name>
</gene>
<keyword evidence="6" id="KW-0851">Voltage-gated channel</keyword>
<feature type="domain" description="Ion transport" evidence="14">
    <location>
        <begin position="1"/>
        <end position="155"/>
    </location>
</feature>
<evidence type="ECO:0000256" key="5">
    <source>
        <dbReference type="ARBA" id="ARBA00022826"/>
    </source>
</evidence>
<comment type="caution">
    <text evidence="15">The sequence shown here is derived from an EMBL/GenBank/DDBJ whole genome shotgun (WGS) entry which is preliminary data.</text>
</comment>
<evidence type="ECO:0000256" key="4">
    <source>
        <dbReference type="ARBA" id="ARBA00022692"/>
    </source>
</evidence>
<dbReference type="InterPro" id="IPR005821">
    <property type="entry name" value="Ion_trans_dom"/>
</dbReference>
<evidence type="ECO:0000256" key="1">
    <source>
        <dbReference type="ARBA" id="ARBA00004141"/>
    </source>
</evidence>
<evidence type="ECO:0000256" key="3">
    <source>
        <dbReference type="ARBA" id="ARBA00022538"/>
    </source>
</evidence>
<dbReference type="Gene3D" id="1.10.287.70">
    <property type="match status" value="1"/>
</dbReference>
<feature type="transmembrane region" description="Helical" evidence="12">
    <location>
        <begin position="109"/>
        <end position="130"/>
    </location>
</feature>
<evidence type="ECO:0000256" key="6">
    <source>
        <dbReference type="ARBA" id="ARBA00022882"/>
    </source>
</evidence>
<keyword evidence="16" id="KW-1185">Reference proteome</keyword>
<evidence type="ECO:0000256" key="7">
    <source>
        <dbReference type="ARBA" id="ARBA00022958"/>
    </source>
</evidence>
<keyword evidence="10 12" id="KW-0472">Membrane</keyword>
<dbReference type="GO" id="GO:0005249">
    <property type="term" value="F:voltage-gated potassium channel activity"/>
    <property type="evidence" value="ECO:0007669"/>
    <property type="project" value="InterPro"/>
</dbReference>
<name>A0A813F307_POLGL</name>
<evidence type="ECO:0000313" key="15">
    <source>
        <dbReference type="EMBL" id="CAE8607107.1"/>
    </source>
</evidence>
<dbReference type="Pfam" id="PF00520">
    <property type="entry name" value="Ion_trans"/>
    <property type="match status" value="1"/>
</dbReference>
<keyword evidence="7" id="KW-0630">Potassium</keyword>
<keyword evidence="13" id="KW-0732">Signal</keyword>
<evidence type="ECO:0000259" key="14">
    <source>
        <dbReference type="Pfam" id="PF00520"/>
    </source>
</evidence>
<feature type="signal peptide" evidence="13">
    <location>
        <begin position="1"/>
        <end position="16"/>
    </location>
</feature>
<proteinExistence type="predicted"/>
<evidence type="ECO:0000256" key="10">
    <source>
        <dbReference type="ARBA" id="ARBA00023136"/>
    </source>
</evidence>
<dbReference type="GO" id="GO:0001508">
    <property type="term" value="P:action potential"/>
    <property type="evidence" value="ECO:0007669"/>
    <property type="project" value="TreeGrafter"/>
</dbReference>
<dbReference type="EMBL" id="CAJNNV010020538">
    <property type="protein sequence ID" value="CAE8607107.1"/>
    <property type="molecule type" value="Genomic_DNA"/>
</dbReference>